<dbReference type="Gene3D" id="3.50.50.60">
    <property type="entry name" value="FAD/NAD(P)-binding domain"/>
    <property type="match status" value="1"/>
</dbReference>
<organism evidence="1 2">
    <name type="scientific">Rotaria socialis</name>
    <dbReference type="NCBI Taxonomy" id="392032"/>
    <lineage>
        <taxon>Eukaryota</taxon>
        <taxon>Metazoa</taxon>
        <taxon>Spiralia</taxon>
        <taxon>Gnathifera</taxon>
        <taxon>Rotifera</taxon>
        <taxon>Eurotatoria</taxon>
        <taxon>Bdelloidea</taxon>
        <taxon>Philodinida</taxon>
        <taxon>Philodinidae</taxon>
        <taxon>Rotaria</taxon>
    </lineage>
</organism>
<accession>A0A821ZD26</accession>
<gene>
    <name evidence="1" type="ORF">UJA718_LOCUS49100</name>
</gene>
<dbReference type="Proteomes" id="UP000663873">
    <property type="component" value="Unassembled WGS sequence"/>
</dbReference>
<reference evidence="1" key="1">
    <citation type="submission" date="2021-02" db="EMBL/GenBank/DDBJ databases">
        <authorList>
            <person name="Nowell W R."/>
        </authorList>
    </citation>
    <scope>NUCLEOTIDE SEQUENCE</scope>
</reference>
<dbReference type="EMBL" id="CAJOBP010101353">
    <property type="protein sequence ID" value="CAF4977128.1"/>
    <property type="molecule type" value="Genomic_DNA"/>
</dbReference>
<protein>
    <submittedName>
        <fullName evidence="1">Uncharacterized protein</fullName>
    </submittedName>
</protein>
<sequence length="71" mass="7692">MTPDGMPIIAQLAVQNKKQQVYFVGGTNSGGFVQSPILATVLLDLIQGSSSNTNLCHVCRSLRLDRNTLLF</sequence>
<dbReference type="InterPro" id="IPR036188">
    <property type="entry name" value="FAD/NAD-bd_sf"/>
</dbReference>
<name>A0A821ZD26_9BILA</name>
<dbReference type="AlphaFoldDB" id="A0A821ZD26"/>
<comment type="caution">
    <text evidence="1">The sequence shown here is derived from an EMBL/GenBank/DDBJ whole genome shotgun (WGS) entry which is preliminary data.</text>
</comment>
<evidence type="ECO:0000313" key="1">
    <source>
        <dbReference type="EMBL" id="CAF4977128.1"/>
    </source>
</evidence>
<evidence type="ECO:0000313" key="2">
    <source>
        <dbReference type="Proteomes" id="UP000663873"/>
    </source>
</evidence>
<keyword evidence="2" id="KW-1185">Reference proteome</keyword>
<feature type="non-terminal residue" evidence="1">
    <location>
        <position position="71"/>
    </location>
</feature>
<proteinExistence type="predicted"/>
<feature type="non-terminal residue" evidence="1">
    <location>
        <position position="1"/>
    </location>
</feature>